<dbReference type="InterPro" id="IPR034260">
    <property type="entry name" value="Yme2_RRM"/>
</dbReference>
<dbReference type="SUPFAM" id="SSF54928">
    <property type="entry name" value="RNA-binding domain, RBD"/>
    <property type="match status" value="1"/>
</dbReference>
<comment type="function">
    <text evidence="11 13">Plays a role in maintaining the mitochondrial genome and in controlling the mtDNA escape. Involved in the regulation of mtDNA nucleotide structure and number. May have a dispensable role in early maturation of pre-rRNA.</text>
</comment>
<organism evidence="16 17">
    <name type="scientific">Dekkera bruxellensis</name>
    <name type="common">Brettanomyces custersii</name>
    <dbReference type="NCBI Taxonomy" id="5007"/>
    <lineage>
        <taxon>Eukaryota</taxon>
        <taxon>Fungi</taxon>
        <taxon>Dikarya</taxon>
        <taxon>Ascomycota</taxon>
        <taxon>Saccharomycotina</taxon>
        <taxon>Pichiomycetes</taxon>
        <taxon>Pichiales</taxon>
        <taxon>Pichiaceae</taxon>
        <taxon>Brettanomyces</taxon>
    </lineage>
</organism>
<feature type="region of interest" description="Disordered" evidence="14">
    <location>
        <begin position="503"/>
        <end position="570"/>
    </location>
</feature>
<comment type="subcellular location">
    <subcellularLocation>
        <location evidence="1 13">Mitochondrion inner membrane</location>
        <topology evidence="1 13">Single-pass membrane protein</topology>
    </subcellularLocation>
</comment>
<accession>A0A7D9H2H1</accession>
<feature type="compositionally biased region" description="Basic and acidic residues" evidence="14">
    <location>
        <begin position="508"/>
        <end position="522"/>
    </location>
</feature>
<evidence type="ECO:0000256" key="12">
    <source>
        <dbReference type="PROSITE-ProRule" id="PRU00176"/>
    </source>
</evidence>
<evidence type="ECO:0000259" key="15">
    <source>
        <dbReference type="PROSITE" id="PS50102"/>
    </source>
</evidence>
<dbReference type="PANTHER" id="PTHR32198">
    <property type="entry name" value="MITOCHONDRIAL ESCAPE PROTEIN 2"/>
    <property type="match status" value="1"/>
</dbReference>
<dbReference type="InterPro" id="IPR012677">
    <property type="entry name" value="Nucleotide-bd_a/b_plait_sf"/>
</dbReference>
<keyword evidence="12 13" id="KW-0694">RNA-binding</keyword>
<name>A0A7D9H2H1_DEKBR</name>
<evidence type="ECO:0000313" key="17">
    <source>
        <dbReference type="Proteomes" id="UP000478008"/>
    </source>
</evidence>
<evidence type="ECO:0000256" key="1">
    <source>
        <dbReference type="ARBA" id="ARBA00004434"/>
    </source>
</evidence>
<keyword evidence="8" id="KW-1133">Transmembrane helix</keyword>
<gene>
    <name evidence="16" type="primary">YME2</name>
    <name evidence="16" type="ORF">DEBR0S6_10242G</name>
</gene>
<dbReference type="Proteomes" id="UP000478008">
    <property type="component" value="Unassembled WGS sequence"/>
</dbReference>
<proteinExistence type="inferred from homology"/>
<evidence type="ECO:0000256" key="4">
    <source>
        <dbReference type="ARBA" id="ARBA00022664"/>
    </source>
</evidence>
<feature type="domain" description="RRM" evidence="15">
    <location>
        <begin position="180"/>
        <end position="276"/>
    </location>
</feature>
<reference evidence="16 17" key="1">
    <citation type="submission" date="2019-07" db="EMBL/GenBank/DDBJ databases">
        <authorList>
            <person name="Friedrich A."/>
            <person name="Schacherer J."/>
        </authorList>
    </citation>
    <scope>NUCLEOTIDE SEQUENCE [LARGE SCALE GENOMIC DNA]</scope>
</reference>
<dbReference type="Pfam" id="PF00076">
    <property type="entry name" value="RRM_1"/>
    <property type="match status" value="1"/>
</dbReference>
<comment type="similarity">
    <text evidence="2 13">Belongs to the YME2 family.</text>
</comment>
<protein>
    <recommendedName>
        <fullName evidence="3 13">Mitochondrial escape protein 2</fullName>
    </recommendedName>
</protein>
<dbReference type="GO" id="GO:0005743">
    <property type="term" value="C:mitochondrial inner membrane"/>
    <property type="evidence" value="ECO:0007669"/>
    <property type="project" value="UniProtKB-SubCell"/>
</dbReference>
<evidence type="ECO:0000256" key="2">
    <source>
        <dbReference type="ARBA" id="ARBA00010320"/>
    </source>
</evidence>
<dbReference type="EMBL" id="CABFWN010000006">
    <property type="protein sequence ID" value="VUG20201.1"/>
    <property type="molecule type" value="Genomic_DNA"/>
</dbReference>
<evidence type="ECO:0000256" key="6">
    <source>
        <dbReference type="ARBA" id="ARBA00022792"/>
    </source>
</evidence>
<evidence type="ECO:0000256" key="13">
    <source>
        <dbReference type="RuleBase" id="RU367108"/>
    </source>
</evidence>
<keyword evidence="17" id="KW-1185">Reference proteome</keyword>
<dbReference type="Pfam" id="PF10443">
    <property type="entry name" value="RNA12"/>
    <property type="match status" value="1"/>
</dbReference>
<dbReference type="AlphaFoldDB" id="A0A7D9H2H1"/>
<keyword evidence="4 13" id="KW-0507">mRNA processing</keyword>
<dbReference type="PANTHER" id="PTHR32198:SF2">
    <property type="entry name" value="MITOCHONDRIAL ESCAPE PROTEIN 2"/>
    <property type="match status" value="1"/>
</dbReference>
<dbReference type="CDD" id="cd12433">
    <property type="entry name" value="RRM_Yme2p_like"/>
    <property type="match status" value="1"/>
</dbReference>
<keyword evidence="9 13" id="KW-0496">Mitochondrion</keyword>
<dbReference type="InterPro" id="IPR000504">
    <property type="entry name" value="RRM_dom"/>
</dbReference>
<dbReference type="PROSITE" id="PS50102">
    <property type="entry name" value="RRM"/>
    <property type="match status" value="1"/>
</dbReference>
<dbReference type="SMART" id="SM00360">
    <property type="entry name" value="RRM"/>
    <property type="match status" value="1"/>
</dbReference>
<dbReference type="GO" id="GO:0006397">
    <property type="term" value="P:mRNA processing"/>
    <property type="evidence" value="ECO:0007669"/>
    <property type="project" value="UniProtKB-UniRule"/>
</dbReference>
<dbReference type="GO" id="GO:0003723">
    <property type="term" value="F:RNA binding"/>
    <property type="evidence" value="ECO:0007669"/>
    <property type="project" value="UniProtKB-UniRule"/>
</dbReference>
<evidence type="ECO:0000256" key="10">
    <source>
        <dbReference type="ARBA" id="ARBA00023136"/>
    </source>
</evidence>
<evidence type="ECO:0000313" key="16">
    <source>
        <dbReference type="EMBL" id="VUG20201.1"/>
    </source>
</evidence>
<dbReference type="InterPro" id="IPR018850">
    <property type="entry name" value="Mt_escape_2_C"/>
</dbReference>
<evidence type="ECO:0000256" key="9">
    <source>
        <dbReference type="ARBA" id="ARBA00023128"/>
    </source>
</evidence>
<evidence type="ECO:0000256" key="11">
    <source>
        <dbReference type="ARBA" id="ARBA00025276"/>
    </source>
</evidence>
<dbReference type="InterPro" id="IPR039627">
    <property type="entry name" value="Yme2_C"/>
</dbReference>
<keyword evidence="5" id="KW-0812">Transmembrane</keyword>
<evidence type="ECO:0000256" key="5">
    <source>
        <dbReference type="ARBA" id="ARBA00022692"/>
    </source>
</evidence>
<dbReference type="InterPro" id="IPR035979">
    <property type="entry name" value="RBD_domain_sf"/>
</dbReference>
<keyword evidence="10" id="KW-0472">Membrane</keyword>
<dbReference type="Gene3D" id="3.30.70.330">
    <property type="match status" value="1"/>
</dbReference>
<keyword evidence="6 13" id="KW-0999">Mitochondrion inner membrane</keyword>
<keyword evidence="7" id="KW-0809">Transit peptide</keyword>
<evidence type="ECO:0000256" key="8">
    <source>
        <dbReference type="ARBA" id="ARBA00022989"/>
    </source>
</evidence>
<evidence type="ECO:0000256" key="14">
    <source>
        <dbReference type="SAM" id="MobiDB-lite"/>
    </source>
</evidence>
<evidence type="ECO:0000256" key="7">
    <source>
        <dbReference type="ARBA" id="ARBA00022946"/>
    </source>
</evidence>
<sequence>MSSKGILAHIWRASVRPSIVCGQQSVGIGIWRWQVTKQRCTRWITEEALLKSSNVGENDDVEKTGFIGKEQKETLLYFDRLTTIKSGSWDLRPVVMRLVTDTSDKGLRDKVRGLSQGEEAAGTYVPINITKFRPVSRDGGAFVKFRVPDTLDVVQFNRAVMRNVAAKARRGLAGMLLHPRAFPVKGVPWIEDLARYPSPKLKVEFAGPDLTQENLYALFRRYGAISDIRPPAPDSKALPRHAVVAFRNTRSAVAARQCLSGMRVGTTVLHIQYERVVKENAVVQFMSAHTRIMVPLMLALVAALTVAIFDPIRHFFITEKITGAYSLQRSGAYQRIARLFSSTKDRMSKMLSFGGGTRQDGVEWNSVAGMKDERDGAARGMRVWLGENVNSFIVVQGPRGTGKRSLVQECVLAGRDNVLYIDCEAIVKSRKESEFIRSVAGQLGYFPVFPWLTSLSMFTDLAVQGLTGQKSGLSETKETQVKSMLAFAADTMRDIALRGYSATVSSEARGRRDKEGEVEGESRSNSNSKGDAGGPNSITSLTPRTSTSTPRTSTSTSTSTSARVLKEEDYLRQNPGAKPVVVIDRFQAARNGREQYAFVYKQLAQWAASLVALDIAHVIFITDDVGSVQMLASALPGVPLKRTVLSDASAAAAQSYVVGKLVQTGKRDLAQAPELRRYTAQLGGRMLDLQMFVRRIQSGDTPRAAYDGLVRQSVEQLTQQLMRAGGGATGGPAFTQPQAWCVIQQLAAQGQVSFTEIQKHPLFKVDPYRALQALESAEIVALQRDRGVIRNVRAAKPLYSAAFAQMVNNKAVYNSMQSDYLKALIAQISAKVAGLEDEVARYRGVDNSRIFRVRLDYLAHKIATFTAMISGWESELAGLRDSK</sequence>
<evidence type="ECO:0000256" key="3">
    <source>
        <dbReference type="ARBA" id="ARBA00020222"/>
    </source>
</evidence>
<feature type="compositionally biased region" description="Low complexity" evidence="14">
    <location>
        <begin position="539"/>
        <end position="561"/>
    </location>
</feature>